<sequence length="57" mass="6476">MQPRYSSRPTPWRAPCSRRWPPSSSPRPLARWPSPSSWPRCGCGRRGGAPARCARRT</sequence>
<protein>
    <submittedName>
        <fullName evidence="2">Uncharacterized protein</fullName>
    </submittedName>
</protein>
<feature type="region of interest" description="Disordered" evidence="1">
    <location>
        <begin position="1"/>
        <end position="38"/>
    </location>
</feature>
<feature type="compositionally biased region" description="Low complexity" evidence="1">
    <location>
        <begin position="11"/>
        <end position="38"/>
    </location>
</feature>
<accession>A0A0A8ZYJ7</accession>
<reference evidence="2" key="2">
    <citation type="journal article" date="2015" name="Data Brief">
        <title>Shoot transcriptome of the giant reed, Arundo donax.</title>
        <authorList>
            <person name="Barrero R.A."/>
            <person name="Guerrero F.D."/>
            <person name="Moolhuijzen P."/>
            <person name="Goolsby J.A."/>
            <person name="Tidwell J."/>
            <person name="Bellgard S.E."/>
            <person name="Bellgard M.I."/>
        </authorList>
    </citation>
    <scope>NUCLEOTIDE SEQUENCE</scope>
    <source>
        <tissue evidence="2">Shoot tissue taken approximately 20 cm above the soil surface</tissue>
    </source>
</reference>
<dbReference type="AlphaFoldDB" id="A0A0A8ZYJ7"/>
<reference evidence="2" key="1">
    <citation type="submission" date="2014-09" db="EMBL/GenBank/DDBJ databases">
        <authorList>
            <person name="Magalhaes I.L.F."/>
            <person name="Oliveira U."/>
            <person name="Santos F.R."/>
            <person name="Vidigal T.H.D.A."/>
            <person name="Brescovit A.D."/>
            <person name="Santos A.J."/>
        </authorList>
    </citation>
    <scope>NUCLEOTIDE SEQUENCE</scope>
    <source>
        <tissue evidence="2">Shoot tissue taken approximately 20 cm above the soil surface</tissue>
    </source>
</reference>
<dbReference type="EMBL" id="GBRH01255097">
    <property type="protein sequence ID" value="JAD42798.1"/>
    <property type="molecule type" value="Transcribed_RNA"/>
</dbReference>
<proteinExistence type="predicted"/>
<name>A0A0A8ZYJ7_ARUDO</name>
<evidence type="ECO:0000313" key="2">
    <source>
        <dbReference type="EMBL" id="JAD42798.1"/>
    </source>
</evidence>
<evidence type="ECO:0000256" key="1">
    <source>
        <dbReference type="SAM" id="MobiDB-lite"/>
    </source>
</evidence>
<organism evidence="2">
    <name type="scientific">Arundo donax</name>
    <name type="common">Giant reed</name>
    <name type="synonym">Donax arundinaceus</name>
    <dbReference type="NCBI Taxonomy" id="35708"/>
    <lineage>
        <taxon>Eukaryota</taxon>
        <taxon>Viridiplantae</taxon>
        <taxon>Streptophyta</taxon>
        <taxon>Embryophyta</taxon>
        <taxon>Tracheophyta</taxon>
        <taxon>Spermatophyta</taxon>
        <taxon>Magnoliopsida</taxon>
        <taxon>Liliopsida</taxon>
        <taxon>Poales</taxon>
        <taxon>Poaceae</taxon>
        <taxon>PACMAD clade</taxon>
        <taxon>Arundinoideae</taxon>
        <taxon>Arundineae</taxon>
        <taxon>Arundo</taxon>
    </lineage>
</organism>